<dbReference type="Proteomes" id="UP001501758">
    <property type="component" value="Unassembled WGS sequence"/>
</dbReference>
<evidence type="ECO:0000313" key="1">
    <source>
        <dbReference type="EMBL" id="GAA0718912.1"/>
    </source>
</evidence>
<dbReference type="EMBL" id="BAAAGE010000001">
    <property type="protein sequence ID" value="GAA0718912.1"/>
    <property type="molecule type" value="Genomic_DNA"/>
</dbReference>
<organism evidence="1 2">
    <name type="scientific">Aquimarina litoralis</name>
    <dbReference type="NCBI Taxonomy" id="584605"/>
    <lineage>
        <taxon>Bacteria</taxon>
        <taxon>Pseudomonadati</taxon>
        <taxon>Bacteroidota</taxon>
        <taxon>Flavobacteriia</taxon>
        <taxon>Flavobacteriales</taxon>
        <taxon>Flavobacteriaceae</taxon>
        <taxon>Aquimarina</taxon>
    </lineage>
</organism>
<reference evidence="2" key="1">
    <citation type="journal article" date="2019" name="Int. J. Syst. Evol. Microbiol.">
        <title>The Global Catalogue of Microorganisms (GCM) 10K type strain sequencing project: providing services to taxonomists for standard genome sequencing and annotation.</title>
        <authorList>
            <consortium name="The Broad Institute Genomics Platform"/>
            <consortium name="The Broad Institute Genome Sequencing Center for Infectious Disease"/>
            <person name="Wu L."/>
            <person name="Ma J."/>
        </authorList>
    </citation>
    <scope>NUCLEOTIDE SEQUENCE [LARGE SCALE GENOMIC DNA]</scope>
    <source>
        <strain evidence="2">JCM 15974</strain>
    </source>
</reference>
<comment type="caution">
    <text evidence="1">The sequence shown here is derived from an EMBL/GenBank/DDBJ whole genome shotgun (WGS) entry which is preliminary data.</text>
</comment>
<name>A0ABP3TZJ1_9FLAO</name>
<sequence length="98" mass="11643">MEDYVYCKFLFFNRIRIKLSLAKPHELYELLILSTIEKNLLIVPQKKTKNVHNPYLKLRSKQYLFLGTSILYCTLASYSGLREYEILVKHTPKSSKEK</sequence>
<gene>
    <name evidence="1" type="ORF">GCM10009430_17610</name>
</gene>
<protein>
    <submittedName>
        <fullName evidence="1">Uncharacterized protein</fullName>
    </submittedName>
</protein>
<keyword evidence="2" id="KW-1185">Reference proteome</keyword>
<proteinExistence type="predicted"/>
<evidence type="ECO:0000313" key="2">
    <source>
        <dbReference type="Proteomes" id="UP001501758"/>
    </source>
</evidence>
<accession>A0ABP3TZJ1</accession>